<dbReference type="PANTHER" id="PTHR10277:SF9">
    <property type="entry name" value="2-ISOPROPYLMALATE SYNTHASE 1, CHLOROPLASTIC-RELATED"/>
    <property type="match status" value="1"/>
</dbReference>
<dbReference type="InterPro" id="IPR050073">
    <property type="entry name" value="2-IPM_HCS-like"/>
</dbReference>
<dbReference type="Pfam" id="PF00682">
    <property type="entry name" value="HMGL-like"/>
    <property type="match status" value="1"/>
</dbReference>
<dbReference type="PANTHER" id="PTHR10277">
    <property type="entry name" value="HOMOCITRATE SYNTHASE-RELATED"/>
    <property type="match status" value="1"/>
</dbReference>
<feature type="domain" description="Pyruvate carboxyltransferase" evidence="3">
    <location>
        <begin position="26"/>
        <end position="291"/>
    </location>
</feature>
<dbReference type="EMBL" id="CP089984">
    <property type="protein sequence ID" value="WXB14062.1"/>
    <property type="molecule type" value="Genomic_DNA"/>
</dbReference>
<sequence length="414" mass="45207">MHASPSEDIVHDWNDTDPEPAPAQSIELNDETLRDGIQSPSATDPSLEDKIELLELMESLGIRSVNLGLPASGPRAFENVVALARWIRDRGSRLLPNAAARTVIADVRPIVEAVQKTGQNIEVHTFIGSSPVRLWAENWELESMVAMATQSIDFAIAEGLEVAFVTEDTVRSPPRNLERLFRAAIDHGATRLVLCDTVGHATPAGTRALVRWTKQLVAQTGHDVKLDWHGHNDRGLAIMNAFAAMEAGADRIHGCALGLGERVGNTPMDLLLLNLKLMGWISHDLSKLVAYVRKASEACKFPIPVNYPLSGEDAFRTTTGVHAAAIIKAKKRGGDWLAERVYSGVPAGDFGKEQTIEIGPMSGMNNVRYWLDRRGVPYDDSLCAAILARAKTFARTLTDEDVFAIVHESRQGSS</sequence>
<dbReference type="RefSeq" id="WP_394823680.1">
    <property type="nucleotide sequence ID" value="NZ_CP089984.1"/>
</dbReference>
<dbReference type="SUPFAM" id="SSF51569">
    <property type="entry name" value="Aldolase"/>
    <property type="match status" value="1"/>
</dbReference>
<organism evidence="4 5">
    <name type="scientific">Pendulispora albinea</name>
    <dbReference type="NCBI Taxonomy" id="2741071"/>
    <lineage>
        <taxon>Bacteria</taxon>
        <taxon>Pseudomonadati</taxon>
        <taxon>Myxococcota</taxon>
        <taxon>Myxococcia</taxon>
        <taxon>Myxococcales</taxon>
        <taxon>Sorangiineae</taxon>
        <taxon>Pendulisporaceae</taxon>
        <taxon>Pendulispora</taxon>
    </lineage>
</organism>
<evidence type="ECO:0000259" key="3">
    <source>
        <dbReference type="PROSITE" id="PS50991"/>
    </source>
</evidence>
<dbReference type="Gene3D" id="3.20.20.70">
    <property type="entry name" value="Aldolase class I"/>
    <property type="match status" value="1"/>
</dbReference>
<protein>
    <submittedName>
        <fullName evidence="4">LeuA family protein</fullName>
    </submittedName>
</protein>
<accession>A0ABZ2LT13</accession>
<evidence type="ECO:0000313" key="4">
    <source>
        <dbReference type="EMBL" id="WXB14062.1"/>
    </source>
</evidence>
<dbReference type="Proteomes" id="UP001370348">
    <property type="component" value="Chromosome"/>
</dbReference>
<evidence type="ECO:0000313" key="5">
    <source>
        <dbReference type="Proteomes" id="UP001370348"/>
    </source>
</evidence>
<keyword evidence="1" id="KW-0464">Manganese</keyword>
<reference evidence="4 5" key="1">
    <citation type="submission" date="2021-12" db="EMBL/GenBank/DDBJ databases">
        <title>Discovery of the Pendulisporaceae a myxobacterial family with distinct sporulation behavior and unique specialized metabolism.</title>
        <authorList>
            <person name="Garcia R."/>
            <person name="Popoff A."/>
            <person name="Bader C.D."/>
            <person name="Loehr J."/>
            <person name="Walesch S."/>
            <person name="Walt C."/>
            <person name="Boldt J."/>
            <person name="Bunk B."/>
            <person name="Haeckl F.J.F.P.J."/>
            <person name="Gunesch A.P."/>
            <person name="Birkelbach J."/>
            <person name="Nuebel U."/>
            <person name="Pietschmann T."/>
            <person name="Bach T."/>
            <person name="Mueller R."/>
        </authorList>
    </citation>
    <scope>NUCLEOTIDE SEQUENCE [LARGE SCALE GENOMIC DNA]</scope>
    <source>
        <strain evidence="4 5">MSr11954</strain>
    </source>
</reference>
<evidence type="ECO:0000256" key="1">
    <source>
        <dbReference type="ARBA" id="ARBA00023211"/>
    </source>
</evidence>
<proteinExistence type="predicted"/>
<dbReference type="PROSITE" id="PS50991">
    <property type="entry name" value="PYR_CT"/>
    <property type="match status" value="1"/>
</dbReference>
<dbReference type="InterPro" id="IPR013785">
    <property type="entry name" value="Aldolase_TIM"/>
</dbReference>
<dbReference type="InterPro" id="IPR000891">
    <property type="entry name" value="PYR_CT"/>
</dbReference>
<evidence type="ECO:0000256" key="2">
    <source>
        <dbReference type="SAM" id="MobiDB-lite"/>
    </source>
</evidence>
<feature type="region of interest" description="Disordered" evidence="2">
    <location>
        <begin position="1"/>
        <end position="25"/>
    </location>
</feature>
<gene>
    <name evidence="4" type="ORF">LZC94_40315</name>
</gene>
<dbReference type="CDD" id="cd03174">
    <property type="entry name" value="DRE_TIM_metallolyase"/>
    <property type="match status" value="1"/>
</dbReference>
<keyword evidence="5" id="KW-1185">Reference proteome</keyword>
<name>A0ABZ2LT13_9BACT</name>